<dbReference type="Proteomes" id="UP000300142">
    <property type="component" value="Unassembled WGS sequence"/>
</dbReference>
<proteinExistence type="predicted"/>
<name>A0A480A6Y6_9CYAN</name>
<sequence length="57" mass="6266">MGLEITNPPLGSRLNNPKSIKYWRSSAKVSGNVCPAKMGSIIFLTRFSLNRSAKLSK</sequence>
<keyword evidence="2" id="KW-1185">Reference proteome</keyword>
<evidence type="ECO:0000313" key="2">
    <source>
        <dbReference type="Proteomes" id="UP000300142"/>
    </source>
</evidence>
<dbReference type="EMBL" id="BJCE01000537">
    <property type="protein sequence ID" value="GCL40292.1"/>
    <property type="molecule type" value="Genomic_DNA"/>
</dbReference>
<comment type="caution">
    <text evidence="1">The sequence shown here is derived from an EMBL/GenBank/DDBJ whole genome shotgun (WGS) entry which is preliminary data.</text>
</comment>
<gene>
    <name evidence="1" type="ORF">SR1949_54300</name>
</gene>
<protein>
    <submittedName>
        <fullName evidence="1">Uncharacterized protein</fullName>
    </submittedName>
</protein>
<organism evidence="1 2">
    <name type="scientific">Sphaerospermopsis reniformis</name>
    <dbReference type="NCBI Taxonomy" id="531300"/>
    <lineage>
        <taxon>Bacteria</taxon>
        <taxon>Bacillati</taxon>
        <taxon>Cyanobacteriota</taxon>
        <taxon>Cyanophyceae</taxon>
        <taxon>Nostocales</taxon>
        <taxon>Aphanizomenonaceae</taxon>
        <taxon>Sphaerospermopsis</taxon>
    </lineage>
</organism>
<reference evidence="2" key="1">
    <citation type="submission" date="2019-02" db="EMBL/GenBank/DDBJ databases">
        <title>Draft genome sequence of Sphaerospermopsis reniformis NIES-1949.</title>
        <authorList>
            <person name="Yamaguchi H."/>
            <person name="Suzuki S."/>
            <person name="Kawachi M."/>
        </authorList>
    </citation>
    <scope>NUCLEOTIDE SEQUENCE [LARGE SCALE GENOMIC DNA]</scope>
    <source>
        <strain evidence="2">NIES-1949</strain>
    </source>
</reference>
<evidence type="ECO:0000313" key="1">
    <source>
        <dbReference type="EMBL" id="GCL40292.1"/>
    </source>
</evidence>
<dbReference type="AlphaFoldDB" id="A0A480A6Y6"/>
<accession>A0A480A6Y6</accession>